<dbReference type="Pfam" id="PF00076">
    <property type="entry name" value="RRM_1"/>
    <property type="match status" value="1"/>
</dbReference>
<dbReference type="OrthoDB" id="5348404at2759"/>
<feature type="compositionally biased region" description="Basic and acidic residues" evidence="2">
    <location>
        <begin position="106"/>
        <end position="125"/>
    </location>
</feature>
<feature type="domain" description="SAP" evidence="4">
    <location>
        <begin position="6"/>
        <end position="40"/>
    </location>
</feature>
<dbReference type="GO" id="GO:0003723">
    <property type="term" value="F:RNA binding"/>
    <property type="evidence" value="ECO:0007669"/>
    <property type="project" value="UniProtKB-UniRule"/>
</dbReference>
<feature type="compositionally biased region" description="Basic and acidic residues" evidence="2">
    <location>
        <begin position="154"/>
        <end position="171"/>
    </location>
</feature>
<dbReference type="SMART" id="SM00360">
    <property type="entry name" value="RRM"/>
    <property type="match status" value="1"/>
</dbReference>
<feature type="compositionally biased region" description="Basic residues" evidence="2">
    <location>
        <begin position="71"/>
        <end position="81"/>
    </location>
</feature>
<dbReference type="CDD" id="cd12432">
    <property type="entry name" value="RRM_ACINU"/>
    <property type="match status" value="1"/>
</dbReference>
<dbReference type="InterPro" id="IPR036361">
    <property type="entry name" value="SAP_dom_sf"/>
</dbReference>
<sequence length="498" mass="55545">MTTVDWNSLTVVKLKEELKKRNLSTNGLKKDLVQRLEEYDEAGGSGSAEGDGDNEAAAAADLPETPAKGGKERRKSTRVGRKGSEVQEDKDNGENGEQNNGELSSSEDRTRHDAPDVESEVKENENANDIAMDDAKNETKAEQDPSLSSAKRKSPSDSEEPKVAKKTKTEEVNLTDGLENKAPENEASHVNQKSDIKSEQKRDVEIQGEEKLVGEKPSSPTKKRNDAVKDQQSDPSTSSPQSEAKEMTSADKAAAPVSTANGVNEKHADPESGTTENDESSTEKESLQPSSTLVIRNFIRPLTVQQVKELLASYGKVENFWMDKIKTHCYVTYENTNQAAEAFAGCDNLKFPPDTGKNLTVEYMTEEAATAAIAEEENAQRRNSDTNNPPGRFAAAHNPLHRLAPPPARIERPPFNPPPPPPAYNPPPLRRDARPNDAMFRKTKTQPSIYYRPHSEDEVRAKRRRLEDDVSRDRREPRRRSRERSRSRERRSYGRGRY</sequence>
<dbReference type="VEuPathDB" id="FungiDB:SPPG_01626"/>
<dbReference type="EMBL" id="KQ257451">
    <property type="protein sequence ID" value="KND04193.1"/>
    <property type="molecule type" value="Genomic_DNA"/>
</dbReference>
<dbReference type="Proteomes" id="UP000053201">
    <property type="component" value="Unassembled WGS sequence"/>
</dbReference>
<feature type="compositionally biased region" description="Basic and acidic residues" evidence="2">
    <location>
        <begin position="133"/>
        <end position="143"/>
    </location>
</feature>
<dbReference type="Gene3D" id="3.30.70.330">
    <property type="match status" value="1"/>
</dbReference>
<feature type="compositionally biased region" description="Low complexity" evidence="2">
    <location>
        <begin position="233"/>
        <end position="242"/>
    </location>
</feature>
<name>A0A0L0HSW0_SPIPD</name>
<dbReference type="InterPro" id="IPR034257">
    <property type="entry name" value="Acinus_RRM"/>
</dbReference>
<dbReference type="InterPro" id="IPR035979">
    <property type="entry name" value="RBD_domain_sf"/>
</dbReference>
<evidence type="ECO:0000256" key="2">
    <source>
        <dbReference type="SAM" id="MobiDB-lite"/>
    </source>
</evidence>
<dbReference type="Gene3D" id="1.10.720.30">
    <property type="entry name" value="SAP domain"/>
    <property type="match status" value="1"/>
</dbReference>
<organism evidence="5 6">
    <name type="scientific">Spizellomyces punctatus (strain DAOM BR117)</name>
    <dbReference type="NCBI Taxonomy" id="645134"/>
    <lineage>
        <taxon>Eukaryota</taxon>
        <taxon>Fungi</taxon>
        <taxon>Fungi incertae sedis</taxon>
        <taxon>Chytridiomycota</taxon>
        <taxon>Chytridiomycota incertae sedis</taxon>
        <taxon>Chytridiomycetes</taxon>
        <taxon>Spizellomycetales</taxon>
        <taxon>Spizellomycetaceae</taxon>
        <taxon>Spizellomyces</taxon>
    </lineage>
</organism>
<feature type="compositionally biased region" description="Low complexity" evidence="2">
    <location>
        <begin position="95"/>
        <end position="104"/>
    </location>
</feature>
<dbReference type="InParanoid" id="A0A0L0HSW0"/>
<feature type="region of interest" description="Disordered" evidence="2">
    <location>
        <begin position="39"/>
        <end position="290"/>
    </location>
</feature>
<feature type="compositionally biased region" description="Basic and acidic residues" evidence="2">
    <location>
        <begin position="178"/>
        <end position="214"/>
    </location>
</feature>
<dbReference type="PROSITE" id="PS50102">
    <property type="entry name" value="RRM"/>
    <property type="match status" value="1"/>
</dbReference>
<dbReference type="PANTHER" id="PTHR47031:SF3">
    <property type="entry name" value="SAP DOMAIN-CONTAINING PROTEIN"/>
    <property type="match status" value="1"/>
</dbReference>
<evidence type="ECO:0008006" key="7">
    <source>
        <dbReference type="Google" id="ProtNLM"/>
    </source>
</evidence>
<dbReference type="PROSITE" id="PS50800">
    <property type="entry name" value="SAP"/>
    <property type="match status" value="1"/>
</dbReference>
<dbReference type="SMART" id="SM00513">
    <property type="entry name" value="SAP"/>
    <property type="match status" value="1"/>
</dbReference>
<feature type="compositionally biased region" description="Basic and acidic residues" evidence="2">
    <location>
        <begin position="82"/>
        <end position="93"/>
    </location>
</feature>
<dbReference type="InterPro" id="IPR000504">
    <property type="entry name" value="RRM_dom"/>
</dbReference>
<proteinExistence type="predicted"/>
<feature type="compositionally biased region" description="Pro residues" evidence="2">
    <location>
        <begin position="404"/>
        <end position="428"/>
    </location>
</feature>
<feature type="domain" description="RRM" evidence="3">
    <location>
        <begin position="291"/>
        <end position="366"/>
    </location>
</feature>
<gene>
    <name evidence="5" type="ORF">SPPG_01626</name>
</gene>
<dbReference type="Pfam" id="PF02037">
    <property type="entry name" value="SAP"/>
    <property type="match status" value="1"/>
</dbReference>
<dbReference type="InterPro" id="IPR003034">
    <property type="entry name" value="SAP_dom"/>
</dbReference>
<keyword evidence="6" id="KW-1185">Reference proteome</keyword>
<feature type="region of interest" description="Disordered" evidence="2">
    <location>
        <begin position="374"/>
        <end position="498"/>
    </location>
</feature>
<dbReference type="STRING" id="645134.A0A0L0HSW0"/>
<dbReference type="eggNOG" id="KOG2416">
    <property type="taxonomic scope" value="Eukaryota"/>
</dbReference>
<dbReference type="AlphaFoldDB" id="A0A0L0HSW0"/>
<accession>A0A0L0HSW0</accession>
<feature type="compositionally biased region" description="Basic and acidic residues" evidence="2">
    <location>
        <begin position="453"/>
        <end position="476"/>
    </location>
</feature>
<evidence type="ECO:0000256" key="1">
    <source>
        <dbReference type="PROSITE-ProRule" id="PRU00176"/>
    </source>
</evidence>
<keyword evidence="1" id="KW-0694">RNA-binding</keyword>
<dbReference type="SUPFAM" id="SSF54928">
    <property type="entry name" value="RNA-binding domain, RBD"/>
    <property type="match status" value="1"/>
</dbReference>
<evidence type="ECO:0000259" key="3">
    <source>
        <dbReference type="PROSITE" id="PS50102"/>
    </source>
</evidence>
<dbReference type="PANTHER" id="PTHR47031">
    <property type="entry name" value="SAP DNA-BINDING DOMAIN-CONTAINING PROTEIN"/>
    <property type="match status" value="1"/>
</dbReference>
<protein>
    <recommendedName>
        <fullName evidence="7">SAP domain-containing protein</fullName>
    </recommendedName>
</protein>
<dbReference type="SUPFAM" id="SSF68906">
    <property type="entry name" value="SAP domain"/>
    <property type="match status" value="1"/>
</dbReference>
<dbReference type="InterPro" id="IPR012677">
    <property type="entry name" value="Nucleotide-bd_a/b_plait_sf"/>
</dbReference>
<dbReference type="OMA" id="AMAMDSI"/>
<evidence type="ECO:0000259" key="4">
    <source>
        <dbReference type="PROSITE" id="PS50800"/>
    </source>
</evidence>
<reference evidence="5 6" key="1">
    <citation type="submission" date="2009-08" db="EMBL/GenBank/DDBJ databases">
        <title>The Genome Sequence of Spizellomyces punctatus strain DAOM BR117.</title>
        <authorList>
            <consortium name="The Broad Institute Genome Sequencing Platform"/>
            <person name="Russ C."/>
            <person name="Cuomo C."/>
            <person name="Shea T."/>
            <person name="Young S.K."/>
            <person name="Zeng Q."/>
            <person name="Koehrsen M."/>
            <person name="Haas B."/>
            <person name="Borodovsky M."/>
            <person name="Guigo R."/>
            <person name="Alvarado L."/>
            <person name="Berlin A."/>
            <person name="Bochicchio J."/>
            <person name="Borenstein D."/>
            <person name="Chapman S."/>
            <person name="Chen Z."/>
            <person name="Engels R."/>
            <person name="Freedman E."/>
            <person name="Gellesch M."/>
            <person name="Goldberg J."/>
            <person name="Griggs A."/>
            <person name="Gujja S."/>
            <person name="Heiman D."/>
            <person name="Hepburn T."/>
            <person name="Howarth C."/>
            <person name="Jen D."/>
            <person name="Larson L."/>
            <person name="Lewis B."/>
            <person name="Mehta T."/>
            <person name="Park D."/>
            <person name="Pearson M."/>
            <person name="Roberts A."/>
            <person name="Saif S."/>
            <person name="Shenoy N."/>
            <person name="Sisk P."/>
            <person name="Stolte C."/>
            <person name="Sykes S."/>
            <person name="Thomson T."/>
            <person name="Walk T."/>
            <person name="White J."/>
            <person name="Yandava C."/>
            <person name="Burger G."/>
            <person name="Gray M.W."/>
            <person name="Holland P.W.H."/>
            <person name="King N."/>
            <person name="Lang F.B.F."/>
            <person name="Roger A.J."/>
            <person name="Ruiz-Trillo I."/>
            <person name="Lander E."/>
            <person name="Nusbaum C."/>
        </authorList>
    </citation>
    <scope>NUCLEOTIDE SEQUENCE [LARGE SCALE GENOMIC DNA]</scope>
    <source>
        <strain evidence="5 6">DAOM BR117</strain>
    </source>
</reference>
<feature type="compositionally biased region" description="Basic and acidic residues" evidence="2">
    <location>
        <begin position="223"/>
        <end position="232"/>
    </location>
</feature>
<dbReference type="GeneID" id="27685277"/>
<evidence type="ECO:0000313" key="6">
    <source>
        <dbReference type="Proteomes" id="UP000053201"/>
    </source>
</evidence>
<evidence type="ECO:0000313" key="5">
    <source>
        <dbReference type="EMBL" id="KND04193.1"/>
    </source>
</evidence>
<dbReference type="RefSeq" id="XP_016612232.1">
    <property type="nucleotide sequence ID" value="XM_016749945.1"/>
</dbReference>